<dbReference type="GO" id="GO:0043565">
    <property type="term" value="F:sequence-specific DNA binding"/>
    <property type="evidence" value="ECO:0007669"/>
    <property type="project" value="InterPro"/>
</dbReference>
<comment type="caution">
    <text evidence="7">The sequence shown here is derived from an EMBL/GenBank/DDBJ whole genome shotgun (WGS) entry which is preliminary data.</text>
</comment>
<dbReference type="SUPFAM" id="SSF46689">
    <property type="entry name" value="Homeodomain-like"/>
    <property type="match status" value="1"/>
</dbReference>
<dbReference type="InterPro" id="IPR020449">
    <property type="entry name" value="Tscrpt_reg_AraC-type_HTH"/>
</dbReference>
<sequence length="266" mass="29687">MSTNGQAILPQRPIPTMASLPRPLFARSESLPERTTTPRHSHPWAQLSYATSGVLRVHTEQRRFLAPPQRAILVPPGLLHEVVSSPRTEMRSLYIDYRAVPWAPPHCQVLAVGPLLRELIRAFGELPVEYDEQGADGRLAAVLLDQLHAAPEIGYSLPWPGDARLRQLCEALYAQPDLPLGLAQWSERLQVSEKTLTRRFQRDTGLSFRAWRQRLRLLSALPLLEQGEAVTEVALACGYDSTSAFIAAFRLHFGATPGAVARPRRD</sequence>
<evidence type="ECO:0000256" key="5">
    <source>
        <dbReference type="ARBA" id="ARBA00023163"/>
    </source>
</evidence>
<keyword evidence="2" id="KW-0805">Transcription regulation</keyword>
<dbReference type="PANTHER" id="PTHR11019:SF159">
    <property type="entry name" value="TRANSCRIPTIONAL REGULATOR-RELATED"/>
    <property type="match status" value="1"/>
</dbReference>
<keyword evidence="1" id="KW-0678">Repressor</keyword>
<keyword evidence="8" id="KW-1185">Reference proteome</keyword>
<dbReference type="Proteomes" id="UP000235881">
    <property type="component" value="Unassembled WGS sequence"/>
</dbReference>
<evidence type="ECO:0000313" key="7">
    <source>
        <dbReference type="EMBL" id="PNF77626.1"/>
    </source>
</evidence>
<dbReference type="InterPro" id="IPR009057">
    <property type="entry name" value="Homeodomain-like_sf"/>
</dbReference>
<dbReference type="InterPro" id="IPR018062">
    <property type="entry name" value="HTH_AraC-typ_CS"/>
</dbReference>
<evidence type="ECO:0000256" key="2">
    <source>
        <dbReference type="ARBA" id="ARBA00023015"/>
    </source>
</evidence>
<dbReference type="Pfam" id="PF12833">
    <property type="entry name" value="HTH_18"/>
    <property type="match status" value="1"/>
</dbReference>
<dbReference type="Pfam" id="PF02311">
    <property type="entry name" value="AraC_binding"/>
    <property type="match status" value="1"/>
</dbReference>
<keyword evidence="5" id="KW-0804">Transcription</keyword>
<dbReference type="GO" id="GO:0009893">
    <property type="term" value="P:positive regulation of metabolic process"/>
    <property type="evidence" value="ECO:0007669"/>
    <property type="project" value="UniProtKB-ARBA"/>
</dbReference>
<dbReference type="AlphaFoldDB" id="A0A8E2QFX6"/>
<dbReference type="FunFam" id="1.10.10.60:FF:000132">
    <property type="entry name" value="AraC family transcriptional regulator"/>
    <property type="match status" value="1"/>
</dbReference>
<dbReference type="InterPro" id="IPR018060">
    <property type="entry name" value="HTH_AraC"/>
</dbReference>
<keyword evidence="3" id="KW-0238">DNA-binding</keyword>
<dbReference type="EMBL" id="POUK01000002">
    <property type="protein sequence ID" value="PNF77626.1"/>
    <property type="molecule type" value="Genomic_DNA"/>
</dbReference>
<dbReference type="SUPFAM" id="SSF51182">
    <property type="entry name" value="RmlC-like cupins"/>
    <property type="match status" value="1"/>
</dbReference>
<evidence type="ECO:0000256" key="1">
    <source>
        <dbReference type="ARBA" id="ARBA00022491"/>
    </source>
</evidence>
<evidence type="ECO:0000259" key="6">
    <source>
        <dbReference type="PROSITE" id="PS01124"/>
    </source>
</evidence>
<dbReference type="PANTHER" id="PTHR11019">
    <property type="entry name" value="HTH-TYPE TRANSCRIPTIONAL REGULATOR NIMR"/>
    <property type="match status" value="1"/>
</dbReference>
<dbReference type="PROSITE" id="PS01124">
    <property type="entry name" value="HTH_ARAC_FAMILY_2"/>
    <property type="match status" value="1"/>
</dbReference>
<accession>A0A8E2QFX6</accession>
<evidence type="ECO:0000313" key="8">
    <source>
        <dbReference type="Proteomes" id="UP000235881"/>
    </source>
</evidence>
<evidence type="ECO:0000256" key="4">
    <source>
        <dbReference type="ARBA" id="ARBA00023159"/>
    </source>
</evidence>
<dbReference type="SMART" id="SM00342">
    <property type="entry name" value="HTH_ARAC"/>
    <property type="match status" value="1"/>
</dbReference>
<name>A0A8E2QFX6_9GAMM</name>
<dbReference type="InterPro" id="IPR011051">
    <property type="entry name" value="RmlC_Cupin_sf"/>
</dbReference>
<feature type="domain" description="HTH araC/xylS-type" evidence="6">
    <location>
        <begin position="163"/>
        <end position="263"/>
    </location>
</feature>
<protein>
    <submittedName>
        <fullName evidence="7">AraC family transcriptional regulator</fullName>
    </submittedName>
</protein>
<dbReference type="InterPro" id="IPR003313">
    <property type="entry name" value="AraC-bd"/>
</dbReference>
<dbReference type="Gene3D" id="2.60.120.10">
    <property type="entry name" value="Jelly Rolls"/>
    <property type="match status" value="1"/>
</dbReference>
<dbReference type="PROSITE" id="PS00041">
    <property type="entry name" value="HTH_ARAC_FAMILY_1"/>
    <property type="match status" value="1"/>
</dbReference>
<organism evidence="7 8">
    <name type="scientific">Stutzerimonas degradans</name>
    <dbReference type="NCBI Taxonomy" id="2968968"/>
    <lineage>
        <taxon>Bacteria</taxon>
        <taxon>Pseudomonadati</taxon>
        <taxon>Pseudomonadota</taxon>
        <taxon>Gammaproteobacteria</taxon>
        <taxon>Pseudomonadales</taxon>
        <taxon>Pseudomonadaceae</taxon>
        <taxon>Stutzerimonas</taxon>
    </lineage>
</organism>
<gene>
    <name evidence="7" type="ORF">CXK95_08045</name>
</gene>
<dbReference type="CDD" id="cd06124">
    <property type="entry name" value="cupin_NimR-like_N"/>
    <property type="match status" value="1"/>
</dbReference>
<dbReference type="GO" id="GO:0003700">
    <property type="term" value="F:DNA-binding transcription factor activity"/>
    <property type="evidence" value="ECO:0007669"/>
    <property type="project" value="InterPro"/>
</dbReference>
<keyword evidence="4" id="KW-0010">Activator</keyword>
<dbReference type="Gene3D" id="1.10.10.60">
    <property type="entry name" value="Homeodomain-like"/>
    <property type="match status" value="1"/>
</dbReference>
<evidence type="ECO:0000256" key="3">
    <source>
        <dbReference type="ARBA" id="ARBA00023125"/>
    </source>
</evidence>
<dbReference type="InterPro" id="IPR014710">
    <property type="entry name" value="RmlC-like_jellyroll"/>
</dbReference>
<reference evidence="7 8" key="1">
    <citation type="submission" date="2018-01" db="EMBL/GenBank/DDBJ databases">
        <title>Denitrification phenotypes of diverse strains of Pseudomonas stutzeri.</title>
        <authorList>
            <person name="Milligan D.A."/>
            <person name="Bergaust L."/>
            <person name="Bakken L.R."/>
            <person name="Frostegard A."/>
        </authorList>
    </citation>
    <scope>NUCLEOTIDE SEQUENCE [LARGE SCALE GENOMIC DNA]</scope>
    <source>
        <strain evidence="7 8">DSM 50238</strain>
    </source>
</reference>
<dbReference type="PRINTS" id="PR00032">
    <property type="entry name" value="HTHARAC"/>
</dbReference>
<dbReference type="RefSeq" id="WP_102828208.1">
    <property type="nucleotide sequence ID" value="NZ_CP065721.1"/>
</dbReference>
<proteinExistence type="predicted"/>